<dbReference type="InterPro" id="IPR054532">
    <property type="entry name" value="TPL_SMU1_LisH-like"/>
</dbReference>
<evidence type="ECO:0000256" key="2">
    <source>
        <dbReference type="ARBA" id="ARBA00004496"/>
    </source>
</evidence>
<accession>A0A8B7PU92</accession>
<dbReference type="GeneID" id="109371762"/>
<comment type="subcellular location">
    <subcellularLocation>
        <location evidence="2">Cytoplasm</location>
    </subcellularLocation>
    <subcellularLocation>
        <location evidence="1">Nucleus speckle</location>
    </subcellularLocation>
</comment>
<evidence type="ECO:0000256" key="3">
    <source>
        <dbReference type="ARBA" id="ARBA00022490"/>
    </source>
</evidence>
<dbReference type="PANTHER" id="PTHR22848">
    <property type="entry name" value="WD40 REPEAT PROTEIN"/>
    <property type="match status" value="1"/>
</dbReference>
<feature type="domain" description="TPL/SMU1 LisH-like dimerisation" evidence="15">
    <location>
        <begin position="6"/>
        <end position="31"/>
    </location>
</feature>
<evidence type="ECO:0000256" key="4">
    <source>
        <dbReference type="ARBA" id="ARBA00022574"/>
    </source>
</evidence>
<dbReference type="RefSeq" id="XP_019480000.1">
    <property type="nucleotide sequence ID" value="XM_019624455.1"/>
</dbReference>
<feature type="repeat" description="WD" evidence="14">
    <location>
        <begin position="262"/>
        <end position="303"/>
    </location>
</feature>
<keyword evidence="6" id="KW-0677">Repeat</keyword>
<keyword evidence="3" id="KW-0963">Cytoplasm</keyword>
<organism evidence="16 17">
    <name type="scientific">Hipposideros armiger</name>
    <name type="common">Great Himalayan leaf-nosed bat</name>
    <dbReference type="NCBI Taxonomy" id="186990"/>
    <lineage>
        <taxon>Eukaryota</taxon>
        <taxon>Metazoa</taxon>
        <taxon>Chordata</taxon>
        <taxon>Craniata</taxon>
        <taxon>Vertebrata</taxon>
        <taxon>Euteleostomi</taxon>
        <taxon>Mammalia</taxon>
        <taxon>Eutheria</taxon>
        <taxon>Laurasiatheria</taxon>
        <taxon>Chiroptera</taxon>
        <taxon>Yinpterochiroptera</taxon>
        <taxon>Rhinolophoidea</taxon>
        <taxon>Hipposideridae</taxon>
        <taxon>Hipposideros</taxon>
    </lineage>
</organism>
<dbReference type="GO" id="GO:0016607">
    <property type="term" value="C:nuclear speck"/>
    <property type="evidence" value="ECO:0007669"/>
    <property type="project" value="UniProtKB-SubCell"/>
</dbReference>
<dbReference type="PROSITE" id="PS00678">
    <property type="entry name" value="WD_REPEATS_1"/>
    <property type="match status" value="1"/>
</dbReference>
<dbReference type="Pfam" id="PF17814">
    <property type="entry name" value="LisH_TPL"/>
    <property type="match status" value="1"/>
</dbReference>
<dbReference type="OrthoDB" id="538223at2759"/>
<dbReference type="KEGG" id="hai:109371762"/>
<dbReference type="PROSITE" id="PS50294">
    <property type="entry name" value="WD_REPEATS_REGION"/>
    <property type="match status" value="3"/>
</dbReference>
<comment type="subunit">
    <text evidence="13">Component of the spliceosome B complex. Interacts with IK.</text>
</comment>
<evidence type="ECO:0000256" key="13">
    <source>
        <dbReference type="ARBA" id="ARBA00046364"/>
    </source>
</evidence>
<keyword evidence="16" id="KW-1185">Reference proteome</keyword>
<evidence type="ECO:0000256" key="10">
    <source>
        <dbReference type="ARBA" id="ARBA00026184"/>
    </source>
</evidence>
<evidence type="ECO:0000256" key="11">
    <source>
        <dbReference type="ARBA" id="ARBA00031988"/>
    </source>
</evidence>
<feature type="repeat" description="WD" evidence="14">
    <location>
        <begin position="177"/>
        <end position="218"/>
    </location>
</feature>
<dbReference type="AlphaFoldDB" id="A0A8B7PU92"/>
<dbReference type="InterPro" id="IPR045184">
    <property type="entry name" value="SMU1"/>
</dbReference>
<evidence type="ECO:0000256" key="1">
    <source>
        <dbReference type="ARBA" id="ARBA00004324"/>
    </source>
</evidence>
<evidence type="ECO:0000256" key="6">
    <source>
        <dbReference type="ARBA" id="ARBA00022737"/>
    </source>
</evidence>
<feature type="repeat" description="WD" evidence="14">
    <location>
        <begin position="220"/>
        <end position="261"/>
    </location>
</feature>
<dbReference type="FunFam" id="2.130.10.10:FF:000082">
    <property type="entry name" value="WD40 repeat-containing protein SMU1"/>
    <property type="match status" value="1"/>
</dbReference>
<reference evidence="17" key="1">
    <citation type="submission" date="2025-08" db="UniProtKB">
        <authorList>
            <consortium name="RefSeq"/>
        </authorList>
    </citation>
    <scope>IDENTIFICATION</scope>
    <source>
        <tissue evidence="17">Muscle</tissue>
    </source>
</reference>
<proteinExistence type="inferred from homology"/>
<keyword evidence="4 14" id="KW-0853">WD repeat</keyword>
<evidence type="ECO:0000256" key="7">
    <source>
        <dbReference type="ARBA" id="ARBA00023187"/>
    </source>
</evidence>
<keyword evidence="8" id="KW-0539">Nucleus</keyword>
<dbReference type="InterPro" id="IPR001680">
    <property type="entry name" value="WD40_rpt"/>
</dbReference>
<dbReference type="PROSITE" id="PS50082">
    <property type="entry name" value="WD_REPEATS_2"/>
    <property type="match status" value="4"/>
</dbReference>
<evidence type="ECO:0000259" key="15">
    <source>
        <dbReference type="Pfam" id="PF17814"/>
    </source>
</evidence>
<dbReference type="PRINTS" id="PR00320">
    <property type="entry name" value="GPROTEINBRPT"/>
</dbReference>
<feature type="repeat" description="WD" evidence="14">
    <location>
        <begin position="397"/>
        <end position="430"/>
    </location>
</feature>
<dbReference type="Gene3D" id="2.130.10.10">
    <property type="entry name" value="YVTN repeat-like/Quinoprotein amine dehydrogenase"/>
    <property type="match status" value="2"/>
</dbReference>
<dbReference type="CTD" id="55234"/>
<dbReference type="InterPro" id="IPR036322">
    <property type="entry name" value="WD40_repeat_dom_sf"/>
</dbReference>
<comment type="function">
    <text evidence="12">Involved in pre-mRNA splicing as a component of the spliceosome. Regulates alternative splicing of the HSPG2 pre-mRNA. Required for normal accumulation of IK. Required for normal mitotic spindle assembly and normal progress through mitosis.</text>
</comment>
<dbReference type="Proteomes" id="UP000694851">
    <property type="component" value="Unplaced"/>
</dbReference>
<protein>
    <recommendedName>
        <fullName evidence="10">WD40 repeat-containing protein SMU1</fullName>
    </recommendedName>
    <alternativeName>
        <fullName evidence="11">Smu-1 suppressor of mec-8 and unc-52 protein homolog</fullName>
    </alternativeName>
</protein>
<gene>
    <name evidence="17" type="primary">SMU1</name>
</gene>
<evidence type="ECO:0000256" key="9">
    <source>
        <dbReference type="ARBA" id="ARBA00025801"/>
    </source>
</evidence>
<dbReference type="CDD" id="cd00200">
    <property type="entry name" value="WD40"/>
    <property type="match status" value="1"/>
</dbReference>
<sequence>MSIEIESSDVIRLIMQYLKENSLHRALVVLELIELRELGAARSLLRQTDPMIMLKQTQPERYIHLENLLARSYFDPREAYPDGSSKEKRRAAIAQALAGEVSVVPPSRLMALLGQALKWQQHQGLLPPGMTIDLFRGKAAVKDVEEEKFPTQLSRHIKVGSLDIQQLDLKYQAQDNFMMMDDAVLCMCFSRDTEMLATGAQDGKIKVWKIQSGQCLRRFERAHSKGVTCLSFSKDSSQILSASFDQTIRIHGLKSGKTLKEFRGHSSFVNEATFTQDGHYIISASSDGTVKIWNMKTTECSNTFKSLGSTAGTDITVNSVILLPKNPEHFVVCNRSNTVVIMNMQGQIVRSFSSGKREGGDFVCCALSPRGEWIYCVGEDFVLYCFSTVTGKLERTLTVHEKDVIGIAHHPHQNLIATYSEDGLLKLWKP</sequence>
<dbReference type="SUPFAM" id="SSF50978">
    <property type="entry name" value="WD40 repeat-like"/>
    <property type="match status" value="1"/>
</dbReference>
<keyword evidence="5" id="KW-0507">mRNA processing</keyword>
<dbReference type="GO" id="GO:0000398">
    <property type="term" value="P:mRNA splicing, via spliceosome"/>
    <property type="evidence" value="ECO:0007669"/>
    <property type="project" value="InterPro"/>
</dbReference>
<dbReference type="FunFam" id="2.130.10.10:FF:000754">
    <property type="entry name" value="SMU1, DNA replication regulator and spliceosomal factor"/>
    <property type="match status" value="1"/>
</dbReference>
<dbReference type="Pfam" id="PF00400">
    <property type="entry name" value="WD40"/>
    <property type="match status" value="4"/>
</dbReference>
<evidence type="ECO:0000256" key="14">
    <source>
        <dbReference type="PROSITE-ProRule" id="PRU00221"/>
    </source>
</evidence>
<comment type="similarity">
    <text evidence="9">Belongs to the WD repeat SMU1 family.</text>
</comment>
<keyword evidence="7" id="KW-0508">mRNA splicing</keyword>
<evidence type="ECO:0000256" key="8">
    <source>
        <dbReference type="ARBA" id="ARBA00023242"/>
    </source>
</evidence>
<evidence type="ECO:0000256" key="12">
    <source>
        <dbReference type="ARBA" id="ARBA00046199"/>
    </source>
</evidence>
<evidence type="ECO:0000313" key="17">
    <source>
        <dbReference type="RefSeq" id="XP_019480000.1"/>
    </source>
</evidence>
<evidence type="ECO:0000256" key="5">
    <source>
        <dbReference type="ARBA" id="ARBA00022664"/>
    </source>
</evidence>
<evidence type="ECO:0000313" key="16">
    <source>
        <dbReference type="Proteomes" id="UP000694851"/>
    </source>
</evidence>
<name>A0A8B7PU92_HIPAR</name>
<dbReference type="InterPro" id="IPR019775">
    <property type="entry name" value="WD40_repeat_CS"/>
</dbReference>
<dbReference type="SMART" id="SM00320">
    <property type="entry name" value="WD40"/>
    <property type="match status" value="6"/>
</dbReference>
<dbReference type="GO" id="GO:0005737">
    <property type="term" value="C:cytoplasm"/>
    <property type="evidence" value="ECO:0007669"/>
    <property type="project" value="UniProtKB-SubCell"/>
</dbReference>
<dbReference type="InterPro" id="IPR020472">
    <property type="entry name" value="WD40_PAC1"/>
</dbReference>
<dbReference type="InterPro" id="IPR015943">
    <property type="entry name" value="WD40/YVTN_repeat-like_dom_sf"/>
</dbReference>